<proteinExistence type="predicted"/>
<keyword evidence="2" id="KW-1185">Reference proteome</keyword>
<accession>A0ABV8F8K0</accession>
<organism evidence="1 2">
    <name type="scientific">Streptosporangium jomthongense</name>
    <dbReference type="NCBI Taxonomy" id="1193683"/>
    <lineage>
        <taxon>Bacteria</taxon>
        <taxon>Bacillati</taxon>
        <taxon>Actinomycetota</taxon>
        <taxon>Actinomycetes</taxon>
        <taxon>Streptosporangiales</taxon>
        <taxon>Streptosporangiaceae</taxon>
        <taxon>Streptosporangium</taxon>
    </lineage>
</organism>
<comment type="caution">
    <text evidence="1">The sequence shown here is derived from an EMBL/GenBank/DDBJ whole genome shotgun (WGS) entry which is preliminary data.</text>
</comment>
<name>A0ABV8F8K0_9ACTN</name>
<gene>
    <name evidence="1" type="ORF">ACFOYY_32800</name>
</gene>
<protein>
    <submittedName>
        <fullName evidence="1">Uncharacterized protein</fullName>
    </submittedName>
</protein>
<evidence type="ECO:0000313" key="2">
    <source>
        <dbReference type="Proteomes" id="UP001595698"/>
    </source>
</evidence>
<dbReference type="EMBL" id="JBHSBC010000039">
    <property type="protein sequence ID" value="MFC3984946.1"/>
    <property type="molecule type" value="Genomic_DNA"/>
</dbReference>
<evidence type="ECO:0000313" key="1">
    <source>
        <dbReference type="EMBL" id="MFC3984946.1"/>
    </source>
</evidence>
<dbReference type="Proteomes" id="UP001595698">
    <property type="component" value="Unassembled WGS sequence"/>
</dbReference>
<reference evidence="2" key="1">
    <citation type="journal article" date="2019" name="Int. J. Syst. Evol. Microbiol.">
        <title>The Global Catalogue of Microorganisms (GCM) 10K type strain sequencing project: providing services to taxonomists for standard genome sequencing and annotation.</title>
        <authorList>
            <consortium name="The Broad Institute Genomics Platform"/>
            <consortium name="The Broad Institute Genome Sequencing Center for Infectious Disease"/>
            <person name="Wu L."/>
            <person name="Ma J."/>
        </authorList>
    </citation>
    <scope>NUCLEOTIDE SEQUENCE [LARGE SCALE GENOMIC DNA]</scope>
    <source>
        <strain evidence="2">TBRC 7912</strain>
    </source>
</reference>
<dbReference type="RefSeq" id="WP_386194979.1">
    <property type="nucleotide sequence ID" value="NZ_JBHSBC010000039.1"/>
</dbReference>
<sequence>MTATTALRTIKTAADLEVGDWLDLRDGTEMLVTHLIPATREEALEYGAREVRSLGWWRTYSATEPVKASPREVQAVAQ</sequence>